<accession>A0ABX3NLF7</accession>
<dbReference type="EMBL" id="LWBO01000084">
    <property type="protein sequence ID" value="OQP39021.1"/>
    <property type="molecule type" value="Genomic_DNA"/>
</dbReference>
<dbReference type="PANTHER" id="PTHR43861:SF6">
    <property type="entry name" value="METHYLTRANSFERASE TYPE 11"/>
    <property type="match status" value="1"/>
</dbReference>
<dbReference type="Proteomes" id="UP000192277">
    <property type="component" value="Unassembled WGS sequence"/>
</dbReference>
<dbReference type="Gene3D" id="1.20.5.340">
    <property type="match status" value="1"/>
</dbReference>
<dbReference type="InterPro" id="IPR029063">
    <property type="entry name" value="SAM-dependent_MTases_sf"/>
</dbReference>
<dbReference type="PANTHER" id="PTHR43861">
    <property type="entry name" value="TRANS-ACONITATE 2-METHYLTRANSFERASE-RELATED"/>
    <property type="match status" value="1"/>
</dbReference>
<sequence length="641" mass="73748">MEGRYLLDQQTRVCLRKNYEIQIEYSDGAEVENRILNDLKKCKDVSVLSEEIESYITDWPSMCFFSKKRANLLRPFADLFKGKTILEIGCGAGSITRFLGECGATVYAIEPSYRRATIAAERCRDLLNVTVFCDDVAHFESDVIFDGIIQVGVLEYATKYSQESDATLKFLLHLKKYLADDGFLITAIENQLGLKYFSGFLEDHKGVMMHSINNNYKPGEATTLGRKKLLEVFDSAGFGKNDVFLPFPDYKMPSLVFYPGFNEKNTTCKVSIESILSNISYQDQQQYMPLFSLDKALPLIAQNDLLYDLSNSFCILSQNKPVHKVEEDVLFAFYRTDLKKEYCKQTLFKQDGDAVKVVRSFLADIPERKGDAILFDEEEIAYSGILHHYSLVDIINRDNWSIEQVGEWLLTWFNYLKKELSKKHGYTDADFLRSDLEIKNRYADALPINLIIQENGYQFIDLEINLHKGVELGYVIFRAVYVSLSRLSSVALPRDSKYIETENILYALFSHLGFTLNPEQLERYYEWEANLVNNVTPMQLATMKGAVSRLRVRPVITEIGESHNRIQSLQLKLQSLEGQLQSMENQLESLSGELQFKTADITEKQNHIANLYHEIHSLSTSRKRMLKQFIKRTLPFLNHSV</sequence>
<dbReference type="SUPFAM" id="SSF53335">
    <property type="entry name" value="S-adenosyl-L-methionine-dependent methyltransferases"/>
    <property type="match status" value="1"/>
</dbReference>
<dbReference type="CDD" id="cd02440">
    <property type="entry name" value="AdoMet_MTases"/>
    <property type="match status" value="1"/>
</dbReference>
<name>A0ABX3NLF7_9BACT</name>
<reference evidence="2 3" key="1">
    <citation type="submission" date="2016-04" db="EMBL/GenBank/DDBJ databases">
        <authorList>
            <person name="Chen L."/>
            <person name="Zhuang W."/>
            <person name="Wang G."/>
        </authorList>
    </citation>
    <scope>NUCLEOTIDE SEQUENCE [LARGE SCALE GENOMIC DNA]</scope>
    <source>
        <strain evidence="3">GR20</strain>
    </source>
</reference>
<evidence type="ECO:0008006" key="4">
    <source>
        <dbReference type="Google" id="ProtNLM"/>
    </source>
</evidence>
<keyword evidence="3" id="KW-1185">Reference proteome</keyword>
<evidence type="ECO:0000313" key="3">
    <source>
        <dbReference type="Proteomes" id="UP000192277"/>
    </source>
</evidence>
<dbReference type="SUPFAM" id="SSF46966">
    <property type="entry name" value="Spectrin repeat"/>
    <property type="match status" value="1"/>
</dbReference>
<proteinExistence type="predicted"/>
<comment type="caution">
    <text evidence="2">The sequence shown here is derived from an EMBL/GenBank/DDBJ whole genome shotgun (WGS) entry which is preliminary data.</text>
</comment>
<keyword evidence="1" id="KW-0175">Coiled coil</keyword>
<dbReference type="RefSeq" id="WP_014217223.1">
    <property type="nucleotide sequence ID" value="NZ_LWBO01000084.1"/>
</dbReference>
<dbReference type="Gene3D" id="3.40.50.150">
    <property type="entry name" value="Vaccinia Virus protein VP39"/>
    <property type="match status" value="1"/>
</dbReference>
<dbReference type="Pfam" id="PF13489">
    <property type="entry name" value="Methyltransf_23"/>
    <property type="match status" value="1"/>
</dbReference>
<protein>
    <recommendedName>
        <fullName evidence="4">Methyltransferase type 12</fullName>
    </recommendedName>
</protein>
<evidence type="ECO:0000313" key="2">
    <source>
        <dbReference type="EMBL" id="OQP39021.1"/>
    </source>
</evidence>
<evidence type="ECO:0000256" key="1">
    <source>
        <dbReference type="SAM" id="Coils"/>
    </source>
</evidence>
<gene>
    <name evidence="2" type="ORF">A4D02_16920</name>
</gene>
<feature type="coiled-coil region" evidence="1">
    <location>
        <begin position="559"/>
        <end position="600"/>
    </location>
</feature>
<organism evidence="2 3">
    <name type="scientific">Niastella koreensis</name>
    <dbReference type="NCBI Taxonomy" id="354356"/>
    <lineage>
        <taxon>Bacteria</taxon>
        <taxon>Pseudomonadati</taxon>
        <taxon>Bacteroidota</taxon>
        <taxon>Chitinophagia</taxon>
        <taxon>Chitinophagales</taxon>
        <taxon>Chitinophagaceae</taxon>
        <taxon>Niastella</taxon>
    </lineage>
</organism>